<dbReference type="InterPro" id="IPR008972">
    <property type="entry name" value="Cupredoxin"/>
</dbReference>
<dbReference type="InterPro" id="IPR003245">
    <property type="entry name" value="Phytocyanin_dom"/>
</dbReference>
<keyword evidence="3" id="KW-0472">Membrane</keyword>
<dbReference type="PROSITE" id="PS51485">
    <property type="entry name" value="PHYTOCYANIN"/>
    <property type="match status" value="1"/>
</dbReference>
<dbReference type="Proteomes" id="UP000316621">
    <property type="component" value="Chromosome 10"/>
</dbReference>
<dbReference type="GO" id="GO:0005886">
    <property type="term" value="C:plasma membrane"/>
    <property type="evidence" value="ECO:0007669"/>
    <property type="project" value="TreeGrafter"/>
</dbReference>
<dbReference type="InterPro" id="IPR039391">
    <property type="entry name" value="Phytocyanin-like"/>
</dbReference>
<dbReference type="SUPFAM" id="SSF49503">
    <property type="entry name" value="Cupredoxins"/>
    <property type="match status" value="1"/>
</dbReference>
<organism evidence="5 6">
    <name type="scientific">Papaver somniferum</name>
    <name type="common">Opium poppy</name>
    <dbReference type="NCBI Taxonomy" id="3469"/>
    <lineage>
        <taxon>Eukaryota</taxon>
        <taxon>Viridiplantae</taxon>
        <taxon>Streptophyta</taxon>
        <taxon>Embryophyta</taxon>
        <taxon>Tracheophyta</taxon>
        <taxon>Spermatophyta</taxon>
        <taxon>Magnoliopsida</taxon>
        <taxon>Ranunculales</taxon>
        <taxon>Papaveraceae</taxon>
        <taxon>Papaveroideae</taxon>
        <taxon>Papaver</taxon>
    </lineage>
</organism>
<dbReference type="Pfam" id="PF02298">
    <property type="entry name" value="Cu_bind_like"/>
    <property type="match status" value="1"/>
</dbReference>
<feature type="domain" description="Phytocyanin" evidence="4">
    <location>
        <begin position="32"/>
        <end position="132"/>
    </location>
</feature>
<dbReference type="OrthoDB" id="2011645at2759"/>
<keyword evidence="3" id="KW-1133">Transmembrane helix</keyword>
<evidence type="ECO:0000256" key="2">
    <source>
        <dbReference type="ARBA" id="ARBA00023180"/>
    </source>
</evidence>
<dbReference type="PANTHER" id="PTHR33021:SF520">
    <property type="entry name" value="OS11G0428800 PROTEIN"/>
    <property type="match status" value="1"/>
</dbReference>
<keyword evidence="1" id="KW-1015">Disulfide bond</keyword>
<feature type="transmembrane region" description="Helical" evidence="3">
    <location>
        <begin position="6"/>
        <end position="26"/>
    </location>
</feature>
<dbReference type="EMBL" id="CM010724">
    <property type="protein sequence ID" value="RZC81480.1"/>
    <property type="molecule type" value="Genomic_DNA"/>
</dbReference>
<evidence type="ECO:0000259" key="4">
    <source>
        <dbReference type="PROSITE" id="PS51485"/>
    </source>
</evidence>
<gene>
    <name evidence="5" type="ORF">C5167_044048</name>
</gene>
<dbReference type="Gene3D" id="2.60.40.420">
    <property type="entry name" value="Cupredoxins - blue copper proteins"/>
    <property type="match status" value="1"/>
</dbReference>
<dbReference type="AlphaFoldDB" id="A0A4Y7LA08"/>
<evidence type="ECO:0000313" key="5">
    <source>
        <dbReference type="EMBL" id="RZC81480.1"/>
    </source>
</evidence>
<reference evidence="5 6" key="1">
    <citation type="journal article" date="2018" name="Science">
        <title>The opium poppy genome and morphinan production.</title>
        <authorList>
            <person name="Guo L."/>
            <person name="Winzer T."/>
            <person name="Yang X."/>
            <person name="Li Y."/>
            <person name="Ning Z."/>
            <person name="He Z."/>
            <person name="Teodor R."/>
            <person name="Lu Y."/>
            <person name="Bowser T.A."/>
            <person name="Graham I.A."/>
            <person name="Ye K."/>
        </authorList>
    </citation>
    <scope>NUCLEOTIDE SEQUENCE [LARGE SCALE GENOMIC DNA]</scope>
    <source>
        <strain evidence="6">cv. HN1</strain>
        <tissue evidence="5">Leaves</tissue>
    </source>
</reference>
<dbReference type="OMA" id="CRATEKE"/>
<protein>
    <recommendedName>
        <fullName evidence="4">Phytocyanin domain-containing protein</fullName>
    </recommendedName>
</protein>
<evidence type="ECO:0000256" key="3">
    <source>
        <dbReference type="SAM" id="Phobius"/>
    </source>
</evidence>
<dbReference type="PANTHER" id="PTHR33021">
    <property type="entry name" value="BLUE COPPER PROTEIN"/>
    <property type="match status" value="1"/>
</dbReference>
<keyword evidence="6" id="KW-1185">Reference proteome</keyword>
<proteinExistence type="predicted"/>
<accession>A0A4Y7LA08</accession>
<name>A0A4Y7LA08_PAPSO</name>
<dbReference type="FunFam" id="2.60.40.420:FF:000034">
    <property type="entry name" value="Cupredoxin superfamily protein"/>
    <property type="match status" value="1"/>
</dbReference>
<keyword evidence="3" id="KW-0812">Transmembrane</keyword>
<evidence type="ECO:0000313" key="6">
    <source>
        <dbReference type="Proteomes" id="UP000316621"/>
    </source>
</evidence>
<evidence type="ECO:0000256" key="1">
    <source>
        <dbReference type="ARBA" id="ARBA00023157"/>
    </source>
</evidence>
<dbReference type="Gramene" id="RZC81480">
    <property type="protein sequence ID" value="RZC81480"/>
    <property type="gene ID" value="C5167_044048"/>
</dbReference>
<keyword evidence="2" id="KW-0325">Glycoprotein</keyword>
<dbReference type="GO" id="GO:0009055">
    <property type="term" value="F:electron transfer activity"/>
    <property type="evidence" value="ECO:0007669"/>
    <property type="project" value="InterPro"/>
</dbReference>
<sequence>MKTSTFSNPAVISFFFLIVGLSSIFVSVNASRNHIVGGVHGWGLRSGSYNIWALHRSFAAGNTLQFKYTRGAHNVVRVHAAGYEKCRATEKESAKAMSTGSDKLTLKKGMNYFICSFEGHCTAGMKIKVHAK</sequence>